<accession>A4RZL7</accession>
<organism evidence="1 2">
    <name type="scientific">Ostreococcus lucimarinus (strain CCE9901)</name>
    <dbReference type="NCBI Taxonomy" id="436017"/>
    <lineage>
        <taxon>Eukaryota</taxon>
        <taxon>Viridiplantae</taxon>
        <taxon>Chlorophyta</taxon>
        <taxon>Mamiellophyceae</taxon>
        <taxon>Mamiellales</taxon>
        <taxon>Bathycoccaceae</taxon>
        <taxon>Ostreococcus</taxon>
    </lineage>
</organism>
<dbReference type="InterPro" id="IPR023214">
    <property type="entry name" value="HAD_sf"/>
</dbReference>
<dbReference type="HOGENOM" id="CLU_1484380_0_0_1"/>
<reference evidence="1 2" key="1">
    <citation type="journal article" date="2007" name="Proc. Natl. Acad. Sci. U.S.A.">
        <title>The tiny eukaryote Ostreococcus provides genomic insights into the paradox of plankton speciation.</title>
        <authorList>
            <person name="Palenik B."/>
            <person name="Grimwood J."/>
            <person name="Aerts A."/>
            <person name="Rouze P."/>
            <person name="Salamov A."/>
            <person name="Putnam N."/>
            <person name="Dupont C."/>
            <person name="Jorgensen R."/>
            <person name="Derelle E."/>
            <person name="Rombauts S."/>
            <person name="Zhou K."/>
            <person name="Otillar R."/>
            <person name="Merchant S.S."/>
            <person name="Podell S."/>
            <person name="Gaasterland T."/>
            <person name="Napoli C."/>
            <person name="Gendler K."/>
            <person name="Manuell A."/>
            <person name="Tai V."/>
            <person name="Vallon O."/>
            <person name="Piganeau G."/>
            <person name="Jancek S."/>
            <person name="Heijde M."/>
            <person name="Jabbari K."/>
            <person name="Bowler C."/>
            <person name="Lohr M."/>
            <person name="Robbens S."/>
            <person name="Werner G."/>
            <person name="Dubchak I."/>
            <person name="Pazour G.J."/>
            <person name="Ren Q."/>
            <person name="Paulsen I."/>
            <person name="Delwiche C."/>
            <person name="Schmutz J."/>
            <person name="Rokhsar D."/>
            <person name="Van de Peer Y."/>
            <person name="Moreau H."/>
            <person name="Grigoriev I.V."/>
        </authorList>
    </citation>
    <scope>NUCLEOTIDE SEQUENCE [LARGE SCALE GENOMIC DNA]</scope>
    <source>
        <strain evidence="1 2">CCE9901</strain>
    </source>
</reference>
<dbReference type="AlphaFoldDB" id="A4RZL7"/>
<keyword evidence="2" id="KW-1185">Reference proteome</keyword>
<dbReference type="Proteomes" id="UP000001568">
    <property type="component" value="Chromosome 7"/>
</dbReference>
<gene>
    <name evidence="1" type="ORF">OSTLU_32433</name>
</gene>
<dbReference type="OrthoDB" id="10266961at2759"/>
<dbReference type="Gramene" id="ABO97110">
    <property type="protein sequence ID" value="ABO97110"/>
    <property type="gene ID" value="OSTLU_32433"/>
</dbReference>
<sequence>MARDDAAPASGDARLACVDFDLTVLARHSFAERVTVERVEALELRDVEREFVDVECFRAFLEYANRRGMDVKITSFGKYAVIQAYVDRVLGEGAMTRADISTPSRVGVKDGCAVEGGKNRQIEELLREKYGEDAWEKFRGTVVLFDDDERNVEAAIRAGFRATHTPDGLTKAAIQSVFGDFD</sequence>
<dbReference type="RefSeq" id="XP_001418817.1">
    <property type="nucleotide sequence ID" value="XM_001418780.1"/>
</dbReference>
<proteinExistence type="predicted"/>
<dbReference type="EMBL" id="CP000587">
    <property type="protein sequence ID" value="ABO97110.1"/>
    <property type="molecule type" value="Genomic_DNA"/>
</dbReference>
<evidence type="ECO:0000313" key="2">
    <source>
        <dbReference type="Proteomes" id="UP000001568"/>
    </source>
</evidence>
<protein>
    <recommendedName>
        <fullName evidence="3">FCP1 homology domain-containing protein</fullName>
    </recommendedName>
</protein>
<dbReference type="OMA" id="CKMLRAS"/>
<dbReference type="Gene3D" id="3.40.50.1000">
    <property type="entry name" value="HAD superfamily/HAD-like"/>
    <property type="match status" value="1"/>
</dbReference>
<dbReference type="KEGG" id="olu:OSTLU_32433"/>
<evidence type="ECO:0008006" key="3">
    <source>
        <dbReference type="Google" id="ProtNLM"/>
    </source>
</evidence>
<dbReference type="GeneID" id="5002614"/>
<evidence type="ECO:0000313" key="1">
    <source>
        <dbReference type="EMBL" id="ABO97110.1"/>
    </source>
</evidence>
<name>A4RZL7_OSTLU</name>